<keyword evidence="3" id="KW-1185">Reference proteome</keyword>
<dbReference type="Pfam" id="PF17197">
    <property type="entry name" value="DUF5134"/>
    <property type="match status" value="1"/>
</dbReference>
<keyword evidence="1" id="KW-0812">Transmembrane</keyword>
<dbReference type="InterPro" id="IPR033458">
    <property type="entry name" value="DUF5134"/>
</dbReference>
<comment type="caution">
    <text evidence="2">The sequence shown here is derived from an EMBL/GenBank/DDBJ whole genome shotgun (WGS) entry which is preliminary data.</text>
</comment>
<feature type="transmembrane region" description="Helical" evidence="1">
    <location>
        <begin position="96"/>
        <end position="115"/>
    </location>
</feature>
<name>A0A926L8A0_9ACTN</name>
<keyword evidence="1" id="KW-1133">Transmembrane helix</keyword>
<dbReference type="RefSeq" id="WP_188184311.1">
    <property type="nucleotide sequence ID" value="NZ_JACVQF010000222.1"/>
</dbReference>
<proteinExistence type="predicted"/>
<feature type="transmembrane region" description="Helical" evidence="1">
    <location>
        <begin position="65"/>
        <end position="84"/>
    </location>
</feature>
<protein>
    <submittedName>
        <fullName evidence="2">DUF5134 domain-containing protein</fullName>
    </submittedName>
</protein>
<sequence>MHHGALSGFPGWLLAALCAAVGAYCLLRVRTGPRAERAEMTGDALMGFGMAVMAPPSLMAVLPGWSGAVFGIVFGAVGLAALTFPRPLHQRLHHSVGALAMVYMAFAMPTGGHGSGTAHGAHMAGLGVPVLTGALLAYFAVYVLYTGATLVAAGPADVPGAVPRSGVLLSRACRVAMAVAMLTMLAAL</sequence>
<dbReference type="AlphaFoldDB" id="A0A926L8A0"/>
<keyword evidence="1" id="KW-0472">Membrane</keyword>
<feature type="transmembrane region" description="Helical" evidence="1">
    <location>
        <begin position="135"/>
        <end position="156"/>
    </location>
</feature>
<evidence type="ECO:0000313" key="2">
    <source>
        <dbReference type="EMBL" id="MBD0423376.1"/>
    </source>
</evidence>
<dbReference type="EMBL" id="JACVQF010000222">
    <property type="protein sequence ID" value="MBD0423376.1"/>
    <property type="molecule type" value="Genomic_DNA"/>
</dbReference>
<reference evidence="2" key="2">
    <citation type="submission" date="2020-09" db="EMBL/GenBank/DDBJ databases">
        <authorList>
            <person name="Luo X."/>
        </authorList>
    </citation>
    <scope>NUCLEOTIDE SEQUENCE</scope>
    <source>
        <strain evidence="2">TRM S81-3</strain>
    </source>
</reference>
<evidence type="ECO:0000256" key="1">
    <source>
        <dbReference type="SAM" id="Phobius"/>
    </source>
</evidence>
<feature type="transmembrane region" description="Helical" evidence="1">
    <location>
        <begin position="12"/>
        <end position="29"/>
    </location>
</feature>
<organism evidence="2 3">
    <name type="scientific">Streptomyces griseicoloratus</name>
    <dbReference type="NCBI Taxonomy" id="2752516"/>
    <lineage>
        <taxon>Bacteria</taxon>
        <taxon>Bacillati</taxon>
        <taxon>Actinomycetota</taxon>
        <taxon>Actinomycetes</taxon>
        <taxon>Kitasatosporales</taxon>
        <taxon>Streptomycetaceae</taxon>
        <taxon>Streptomyces</taxon>
    </lineage>
</organism>
<accession>A0A926L8A0</accession>
<gene>
    <name evidence="2" type="ORF">H0H10_30150</name>
</gene>
<dbReference type="Proteomes" id="UP000621210">
    <property type="component" value="Unassembled WGS sequence"/>
</dbReference>
<reference evidence="2" key="1">
    <citation type="submission" date="2020-09" db="EMBL/GenBank/DDBJ databases">
        <title>Streptomyces grisecoloratus sp. nov., isolated from cotton soil.</title>
        <authorList>
            <person name="Xing L."/>
        </authorList>
    </citation>
    <scope>NUCLEOTIDE SEQUENCE</scope>
    <source>
        <strain evidence="2">TRM S81-3</strain>
    </source>
</reference>
<evidence type="ECO:0000313" key="3">
    <source>
        <dbReference type="Proteomes" id="UP000621210"/>
    </source>
</evidence>